<feature type="region of interest" description="Disordered" evidence="1">
    <location>
        <begin position="157"/>
        <end position="178"/>
    </location>
</feature>
<evidence type="ECO:0008006" key="4">
    <source>
        <dbReference type="Google" id="ProtNLM"/>
    </source>
</evidence>
<dbReference type="EMBL" id="CP074405">
    <property type="protein sequence ID" value="QVI63986.1"/>
    <property type="molecule type" value="Genomic_DNA"/>
</dbReference>
<accession>A0ABX8DBH6</accession>
<organism evidence="2 3">
    <name type="scientific">Cellulomonas wangleii</name>
    <dbReference type="NCBI Taxonomy" id="2816956"/>
    <lineage>
        <taxon>Bacteria</taxon>
        <taxon>Bacillati</taxon>
        <taxon>Actinomycetota</taxon>
        <taxon>Actinomycetes</taxon>
        <taxon>Micrococcales</taxon>
        <taxon>Cellulomonadaceae</taxon>
        <taxon>Cellulomonas</taxon>
    </lineage>
</organism>
<dbReference type="Proteomes" id="UP000677804">
    <property type="component" value="Chromosome"/>
</dbReference>
<evidence type="ECO:0000313" key="3">
    <source>
        <dbReference type="Proteomes" id="UP000677804"/>
    </source>
</evidence>
<protein>
    <recommendedName>
        <fullName evidence="4">MarR family transcriptional regulator</fullName>
    </recommendedName>
</protein>
<reference evidence="2 3" key="1">
    <citation type="submission" date="2021-05" db="EMBL/GenBank/DDBJ databases">
        <title>Novel species in genus Cellulomonas.</title>
        <authorList>
            <person name="Zhang G."/>
        </authorList>
    </citation>
    <scope>NUCLEOTIDE SEQUENCE [LARGE SCALE GENOMIC DNA]</scope>
    <source>
        <strain evidence="3">zg-ZUI222</strain>
    </source>
</reference>
<name>A0ABX8DBH6_9CELL</name>
<gene>
    <name evidence="2" type="ORF">KG103_09330</name>
</gene>
<evidence type="ECO:0000256" key="1">
    <source>
        <dbReference type="SAM" id="MobiDB-lite"/>
    </source>
</evidence>
<sequence>MFVLTIDQRGSRTGTDRVPELLADLADVPVVRGFERTVGDEVQGVLDDPDVVVDTALRVLRDGGWSVGIGAGAVDEPLPASPREGAGPAFVLAREAVEAAKSRQRPVPVAVRGADAQAAADADGVLVLLGALTVRRTPAGWAAVDALRAGGAPVGGVTAHAAGSRPAGPRPTGRDEPPAQDVVAAALGVTQQAVSQRLRTALWAEEVAARPAAARLLTRAAG</sequence>
<proteinExistence type="predicted"/>
<dbReference type="RefSeq" id="WP_207342279.1">
    <property type="nucleotide sequence ID" value="NZ_CP074405.1"/>
</dbReference>
<keyword evidence="3" id="KW-1185">Reference proteome</keyword>
<evidence type="ECO:0000313" key="2">
    <source>
        <dbReference type="EMBL" id="QVI63986.1"/>
    </source>
</evidence>